<gene>
    <name evidence="1" type="ORF">BDK51DRAFT_12779</name>
</gene>
<keyword evidence="2" id="KW-1185">Reference proteome</keyword>
<dbReference type="OrthoDB" id="2277222at2759"/>
<feature type="non-terminal residue" evidence="1">
    <location>
        <position position="73"/>
    </location>
</feature>
<evidence type="ECO:0000313" key="2">
    <source>
        <dbReference type="Proteomes" id="UP000269721"/>
    </source>
</evidence>
<accession>A0A4P9VXV2</accession>
<dbReference type="EMBL" id="ML001621">
    <property type="protein sequence ID" value="RKO83130.1"/>
    <property type="molecule type" value="Genomic_DNA"/>
</dbReference>
<organism evidence="1 2">
    <name type="scientific">Blyttiomyces helicus</name>
    <dbReference type="NCBI Taxonomy" id="388810"/>
    <lineage>
        <taxon>Eukaryota</taxon>
        <taxon>Fungi</taxon>
        <taxon>Fungi incertae sedis</taxon>
        <taxon>Chytridiomycota</taxon>
        <taxon>Chytridiomycota incertae sedis</taxon>
        <taxon>Chytridiomycetes</taxon>
        <taxon>Chytridiomycetes incertae sedis</taxon>
        <taxon>Blyttiomyces</taxon>
    </lineage>
</organism>
<proteinExistence type="predicted"/>
<protein>
    <submittedName>
        <fullName evidence="1">Uncharacterized protein</fullName>
    </submittedName>
</protein>
<name>A0A4P9VXV2_9FUNG</name>
<feature type="non-terminal residue" evidence="1">
    <location>
        <position position="1"/>
    </location>
</feature>
<sequence length="73" mass="8005">LPFQTSFKYLGLPFKTFGIDHHPLCLDSLVKKGYAADAPLNAIGFNGHGFLLPTSVKLHTAFIRPAMEYSLGL</sequence>
<evidence type="ECO:0000313" key="1">
    <source>
        <dbReference type="EMBL" id="RKO83130.1"/>
    </source>
</evidence>
<dbReference type="Proteomes" id="UP000269721">
    <property type="component" value="Unassembled WGS sequence"/>
</dbReference>
<reference evidence="2" key="1">
    <citation type="journal article" date="2018" name="Nat. Microbiol.">
        <title>Leveraging single-cell genomics to expand the fungal tree of life.</title>
        <authorList>
            <person name="Ahrendt S.R."/>
            <person name="Quandt C.A."/>
            <person name="Ciobanu D."/>
            <person name="Clum A."/>
            <person name="Salamov A."/>
            <person name="Andreopoulos B."/>
            <person name="Cheng J.F."/>
            <person name="Woyke T."/>
            <person name="Pelin A."/>
            <person name="Henrissat B."/>
            <person name="Reynolds N.K."/>
            <person name="Benny G.L."/>
            <person name="Smith M.E."/>
            <person name="James T.Y."/>
            <person name="Grigoriev I.V."/>
        </authorList>
    </citation>
    <scope>NUCLEOTIDE SEQUENCE [LARGE SCALE GENOMIC DNA]</scope>
</reference>
<dbReference type="AlphaFoldDB" id="A0A4P9VXV2"/>